<dbReference type="RefSeq" id="WP_004833840.1">
    <property type="nucleotide sequence ID" value="NZ_AEXM01000003.1"/>
</dbReference>
<reference evidence="2 3" key="1">
    <citation type="submission" date="2011-01" db="EMBL/GenBank/DDBJ databases">
        <authorList>
            <person name="Durkin A.S."/>
            <person name="Madupu R."/>
            <person name="Torralba M."/>
            <person name="Gillis M."/>
            <person name="Methe B."/>
            <person name="Sutton G."/>
            <person name="Nelson K.E."/>
        </authorList>
    </citation>
    <scope>NUCLEOTIDE SEQUENCE [LARGE SCALE GENOMIC DNA]</scope>
    <source>
        <strain evidence="2 3">ACS-065-V-Col13</strain>
    </source>
</reference>
<keyword evidence="1" id="KW-0472">Membrane</keyword>
<feature type="transmembrane region" description="Helical" evidence="1">
    <location>
        <begin position="7"/>
        <end position="27"/>
    </location>
</feature>
<keyword evidence="1" id="KW-1133">Transmembrane helix</keyword>
<sequence length="84" mass="9649">MRSKKINYLEILKAICILFIVFSFLFIKDRFVSALVCTIGSFALLSITYILFRKNTSKSKLALINLVLSGFAFVLFFISMIQVR</sequence>
<dbReference type="AlphaFoldDB" id="F0GTH3"/>
<protein>
    <submittedName>
        <fullName evidence="2">Conserved domain protein</fullName>
    </submittedName>
</protein>
<gene>
    <name evidence="2" type="ORF">HMPREF9290_1018</name>
</gene>
<dbReference type="PATRIC" id="fig|879305.3.peg.104"/>
<keyword evidence="3" id="KW-1185">Reference proteome</keyword>
<organism evidence="2 3">
    <name type="scientific">Anaerococcus prevotii ACS-065-V-Col13</name>
    <dbReference type="NCBI Taxonomy" id="879305"/>
    <lineage>
        <taxon>Bacteria</taxon>
        <taxon>Bacillati</taxon>
        <taxon>Bacillota</taxon>
        <taxon>Tissierellia</taxon>
        <taxon>Tissierellales</taxon>
        <taxon>Peptoniphilaceae</taxon>
        <taxon>Anaerococcus</taxon>
    </lineage>
</organism>
<evidence type="ECO:0000256" key="1">
    <source>
        <dbReference type="SAM" id="Phobius"/>
    </source>
</evidence>
<feature type="transmembrane region" description="Helical" evidence="1">
    <location>
        <begin position="61"/>
        <end position="81"/>
    </location>
</feature>
<feature type="transmembrane region" description="Helical" evidence="1">
    <location>
        <begin position="33"/>
        <end position="52"/>
    </location>
</feature>
<dbReference type="EMBL" id="AEXM01000003">
    <property type="protein sequence ID" value="EGC82882.1"/>
    <property type="molecule type" value="Genomic_DNA"/>
</dbReference>
<dbReference type="Proteomes" id="UP000005286">
    <property type="component" value="Unassembled WGS sequence"/>
</dbReference>
<name>F0GTH3_9FIRM</name>
<proteinExistence type="predicted"/>
<accession>F0GTH3</accession>
<evidence type="ECO:0000313" key="3">
    <source>
        <dbReference type="Proteomes" id="UP000005286"/>
    </source>
</evidence>
<evidence type="ECO:0000313" key="2">
    <source>
        <dbReference type="EMBL" id="EGC82882.1"/>
    </source>
</evidence>
<comment type="caution">
    <text evidence="2">The sequence shown here is derived from an EMBL/GenBank/DDBJ whole genome shotgun (WGS) entry which is preliminary data.</text>
</comment>
<keyword evidence="1" id="KW-0812">Transmembrane</keyword>